<reference evidence="15" key="1">
    <citation type="journal article" date="2021" name="Evol. Appl.">
        <title>The genome of the Pyrenean desman and the effects of bottlenecks and inbreeding on the genomic landscape of an endangered species.</title>
        <authorList>
            <person name="Escoda L."/>
            <person name="Castresana J."/>
        </authorList>
    </citation>
    <scope>NUCLEOTIDE SEQUENCE</scope>
    <source>
        <strain evidence="15">IBE-C5619</strain>
    </source>
</reference>
<feature type="compositionally biased region" description="Low complexity" evidence="11">
    <location>
        <begin position="1836"/>
        <end position="1861"/>
    </location>
</feature>
<evidence type="ECO:0000259" key="12">
    <source>
        <dbReference type="PROSITE" id="PS50090"/>
    </source>
</evidence>
<feature type="domain" description="Myb-like" evidence="12">
    <location>
        <begin position="1014"/>
        <end position="1065"/>
    </location>
</feature>
<feature type="domain" description="HTH myb-type" evidence="14">
    <location>
        <begin position="855"/>
        <end position="911"/>
    </location>
</feature>
<keyword evidence="5" id="KW-0804">Transcription</keyword>
<proteinExistence type="predicted"/>
<dbReference type="Pfam" id="PF13921">
    <property type="entry name" value="Myb_DNA-bind_6"/>
    <property type="match status" value="1"/>
</dbReference>
<feature type="region of interest" description="Disordered" evidence="11">
    <location>
        <begin position="1427"/>
        <end position="1448"/>
    </location>
</feature>
<evidence type="ECO:0000256" key="6">
    <source>
        <dbReference type="ARBA" id="ARBA00023242"/>
    </source>
</evidence>
<dbReference type="InterPro" id="IPR051575">
    <property type="entry name" value="Myb-like_DNA-bd"/>
</dbReference>
<evidence type="ECO:0000259" key="14">
    <source>
        <dbReference type="PROSITE" id="PS51294"/>
    </source>
</evidence>
<dbReference type="InterPro" id="IPR017884">
    <property type="entry name" value="SANT_dom"/>
</dbReference>
<keyword evidence="6" id="KW-0539">Nucleus</keyword>
<feature type="compositionally biased region" description="Low complexity" evidence="11">
    <location>
        <begin position="1116"/>
        <end position="1126"/>
    </location>
</feature>
<feature type="region of interest" description="Disordered" evidence="11">
    <location>
        <begin position="1"/>
        <end position="130"/>
    </location>
</feature>
<dbReference type="GO" id="GO:0000978">
    <property type="term" value="F:RNA polymerase II cis-regulatory region sequence-specific DNA binding"/>
    <property type="evidence" value="ECO:0007669"/>
    <property type="project" value="TreeGrafter"/>
</dbReference>
<name>A0A8J6DR07_GALPY</name>
<feature type="compositionally biased region" description="Gly residues" evidence="11">
    <location>
        <begin position="1127"/>
        <end position="1136"/>
    </location>
</feature>
<feature type="region of interest" description="Disordered" evidence="11">
    <location>
        <begin position="1992"/>
        <end position="2053"/>
    </location>
</feature>
<feature type="compositionally biased region" description="Low complexity" evidence="11">
    <location>
        <begin position="1776"/>
        <end position="1793"/>
    </location>
</feature>
<dbReference type="GO" id="GO:0001006">
    <property type="term" value="F:RNA polymerase III type 3 promoter sequence-specific DNA binding"/>
    <property type="evidence" value="ECO:0007669"/>
    <property type="project" value="TreeGrafter"/>
</dbReference>
<feature type="region of interest" description="Disordered" evidence="11">
    <location>
        <begin position="610"/>
        <end position="629"/>
    </location>
</feature>
<evidence type="ECO:0000256" key="8">
    <source>
        <dbReference type="ARBA" id="ARBA00071222"/>
    </source>
</evidence>
<evidence type="ECO:0000256" key="5">
    <source>
        <dbReference type="ARBA" id="ARBA00023163"/>
    </source>
</evidence>
<feature type="domain" description="Myb-like" evidence="12">
    <location>
        <begin position="908"/>
        <end position="961"/>
    </location>
</feature>
<feature type="region of interest" description="Disordered" evidence="11">
    <location>
        <begin position="1510"/>
        <end position="1590"/>
    </location>
</feature>
<dbReference type="InterPro" id="IPR009057">
    <property type="entry name" value="Homeodomain-like_sf"/>
</dbReference>
<protein>
    <recommendedName>
        <fullName evidence="8">snRNA-activating protein complex subunit 4</fullName>
    </recommendedName>
    <alternativeName>
        <fullName evidence="9">snRNA-activating protein complex 190 kDa subunit</fullName>
    </alternativeName>
</protein>
<dbReference type="SMART" id="SM00717">
    <property type="entry name" value="SANT"/>
    <property type="match status" value="5"/>
</dbReference>
<dbReference type="PROSITE" id="PS51293">
    <property type="entry name" value="SANT"/>
    <property type="match status" value="1"/>
</dbReference>
<comment type="caution">
    <text evidence="15">The sequence shown here is derived from an EMBL/GenBank/DDBJ whole genome shotgun (WGS) entry which is preliminary data.</text>
</comment>
<keyword evidence="4" id="KW-0238">DNA-binding</keyword>
<dbReference type="GO" id="GO:0019185">
    <property type="term" value="C:snRNA-activating protein complex"/>
    <property type="evidence" value="ECO:0007669"/>
    <property type="project" value="TreeGrafter"/>
</dbReference>
<feature type="coiled-coil region" evidence="10">
    <location>
        <begin position="787"/>
        <end position="814"/>
    </location>
</feature>
<dbReference type="OrthoDB" id="9666301at2759"/>
<dbReference type="PROSITE" id="PS50090">
    <property type="entry name" value="MYB_LIKE"/>
    <property type="match status" value="4"/>
</dbReference>
<evidence type="ECO:0000256" key="9">
    <source>
        <dbReference type="ARBA" id="ARBA00079701"/>
    </source>
</evidence>
<evidence type="ECO:0000256" key="3">
    <source>
        <dbReference type="ARBA" id="ARBA00023015"/>
    </source>
</evidence>
<evidence type="ECO:0000259" key="13">
    <source>
        <dbReference type="PROSITE" id="PS51293"/>
    </source>
</evidence>
<keyword evidence="10" id="KW-0175">Coiled coil</keyword>
<feature type="domain" description="HTH myb-type" evidence="14">
    <location>
        <begin position="962"/>
        <end position="1017"/>
    </location>
</feature>
<dbReference type="PANTHER" id="PTHR46621:SF1">
    <property type="entry name" value="SNRNA-ACTIVATING PROTEIN COMPLEX SUBUNIT 4"/>
    <property type="match status" value="1"/>
</dbReference>
<feature type="domain" description="HTH myb-type" evidence="14">
    <location>
        <begin position="1018"/>
        <end position="1069"/>
    </location>
</feature>
<dbReference type="Pfam" id="PF00249">
    <property type="entry name" value="Myb_DNA-binding"/>
    <property type="match status" value="2"/>
</dbReference>
<evidence type="ECO:0000313" key="15">
    <source>
        <dbReference type="EMBL" id="KAG8518662.1"/>
    </source>
</evidence>
<feature type="domain" description="Myb-like" evidence="12">
    <location>
        <begin position="962"/>
        <end position="1013"/>
    </location>
</feature>
<gene>
    <name evidence="15" type="ORF">J0S82_018141</name>
</gene>
<accession>A0A8J6DR07</accession>
<feature type="non-terminal residue" evidence="15">
    <location>
        <position position="2053"/>
    </location>
</feature>
<keyword evidence="16" id="KW-1185">Reference proteome</keyword>
<feature type="compositionally biased region" description="Pro residues" evidence="11">
    <location>
        <begin position="1574"/>
        <end position="1585"/>
    </location>
</feature>
<feature type="compositionally biased region" description="Low complexity" evidence="11">
    <location>
        <begin position="1753"/>
        <end position="1767"/>
    </location>
</feature>
<evidence type="ECO:0000256" key="7">
    <source>
        <dbReference type="ARBA" id="ARBA00025193"/>
    </source>
</evidence>
<dbReference type="PROSITE" id="PS51294">
    <property type="entry name" value="HTH_MYB"/>
    <property type="match status" value="3"/>
</dbReference>
<feature type="compositionally biased region" description="Acidic residues" evidence="11">
    <location>
        <begin position="1139"/>
        <end position="1154"/>
    </location>
</feature>
<keyword evidence="2" id="KW-0677">Repeat</keyword>
<comment type="function">
    <text evidence="7">Part of the SNAPc complex required for the transcription of both RNA polymerase II and III small-nuclear RNA genes. Binds to the proximal sequence element (PSE), a non-TATA-box basal promoter element common to these 2 types of genes. Recruits TBP and BRF2 to the U6 snRNA TATA box.</text>
</comment>
<dbReference type="InterPro" id="IPR001005">
    <property type="entry name" value="SANT/Myb"/>
</dbReference>
<feature type="coiled-coil region" evidence="10">
    <location>
        <begin position="467"/>
        <end position="522"/>
    </location>
</feature>
<dbReference type="Proteomes" id="UP000700334">
    <property type="component" value="Unassembled WGS sequence"/>
</dbReference>
<evidence type="ECO:0000256" key="11">
    <source>
        <dbReference type="SAM" id="MobiDB-lite"/>
    </source>
</evidence>
<dbReference type="FunFam" id="1.10.10.60:FF:000016">
    <property type="entry name" value="Transcriptional activator Myb isoform A"/>
    <property type="match status" value="1"/>
</dbReference>
<feature type="compositionally biased region" description="Basic residues" evidence="11">
    <location>
        <begin position="1103"/>
        <end position="1115"/>
    </location>
</feature>
<feature type="region of interest" description="Disordered" evidence="11">
    <location>
        <begin position="323"/>
        <end position="346"/>
    </location>
</feature>
<feature type="compositionally biased region" description="Basic and acidic residues" evidence="11">
    <location>
        <begin position="150"/>
        <end position="159"/>
    </location>
</feature>
<dbReference type="Gene3D" id="1.10.10.60">
    <property type="entry name" value="Homeodomain-like"/>
    <property type="match status" value="4"/>
</dbReference>
<keyword evidence="3" id="KW-0805">Transcription regulation</keyword>
<feature type="compositionally biased region" description="Polar residues" evidence="11">
    <location>
        <begin position="1093"/>
        <end position="1102"/>
    </location>
</feature>
<feature type="compositionally biased region" description="Low complexity" evidence="11">
    <location>
        <begin position="1564"/>
        <end position="1573"/>
    </location>
</feature>
<dbReference type="CDD" id="cd00167">
    <property type="entry name" value="SANT"/>
    <property type="match status" value="3"/>
</dbReference>
<keyword evidence="1" id="KW-0597">Phosphoprotein</keyword>
<evidence type="ECO:0000256" key="4">
    <source>
        <dbReference type="ARBA" id="ARBA00023125"/>
    </source>
</evidence>
<feature type="compositionally biased region" description="Low complexity" evidence="11">
    <location>
        <begin position="65"/>
        <end position="77"/>
    </location>
</feature>
<organism evidence="15 16">
    <name type="scientific">Galemys pyrenaicus</name>
    <name type="common">Iberian desman</name>
    <name type="synonym">Pyrenean desman</name>
    <dbReference type="NCBI Taxonomy" id="202257"/>
    <lineage>
        <taxon>Eukaryota</taxon>
        <taxon>Metazoa</taxon>
        <taxon>Chordata</taxon>
        <taxon>Craniata</taxon>
        <taxon>Vertebrata</taxon>
        <taxon>Euteleostomi</taxon>
        <taxon>Mammalia</taxon>
        <taxon>Eutheria</taxon>
        <taxon>Laurasiatheria</taxon>
        <taxon>Eulipotyphla</taxon>
        <taxon>Talpidae</taxon>
        <taxon>Galemys</taxon>
    </lineage>
</organism>
<feature type="compositionally biased region" description="Low complexity" evidence="11">
    <location>
        <begin position="1519"/>
        <end position="1531"/>
    </location>
</feature>
<evidence type="ECO:0000313" key="16">
    <source>
        <dbReference type="Proteomes" id="UP000700334"/>
    </source>
</evidence>
<feature type="region of interest" description="Disordered" evidence="11">
    <location>
        <begin position="1073"/>
        <end position="1202"/>
    </location>
</feature>
<dbReference type="InterPro" id="IPR017930">
    <property type="entry name" value="Myb_dom"/>
</dbReference>
<feature type="region of interest" description="Disordered" evidence="11">
    <location>
        <begin position="1225"/>
        <end position="1268"/>
    </location>
</feature>
<evidence type="ECO:0000256" key="2">
    <source>
        <dbReference type="ARBA" id="ARBA00022737"/>
    </source>
</evidence>
<dbReference type="GO" id="GO:0042795">
    <property type="term" value="P:snRNA transcription by RNA polymerase II"/>
    <property type="evidence" value="ECO:0007669"/>
    <property type="project" value="TreeGrafter"/>
</dbReference>
<sequence length="2053" mass="218228">GSGGERLGAAATGGRGRRPGREPGHGAAAAGLGPGPRHVGLRAPPGRHAADPGPEPGRPRRSRVLRAPGLSPPARLRAPPRRGPGPPAPRRAADVHVLRAQPRAGVRGGLRSARPRPAREGSQCQGCRGDGRGPLLQILAMEGGSVLSKAHREPSRRISESGGAGRVCSHHTHHPVLAGKQTGDAPPWRAPPAVTSDIVSDDKLEDLEANPFSFKEFLKTKNLSLLKEDVTNSRTYPEEAPRHPLGLDRHSPTPQTVGYGLDFQQPFFEDPTGAGDLDEDDEDDGWNGAYLPSLVEQTHATRAVASTSPCSSTYVSFFSNPSELAGPESLPSWTLSDSDSRVSPVGSPGTDFATHGESLGDRHLRTLQMSYEAVSTLPPGSSLAQSVGCSQAYESLKSVSCLQLKDENAKLRRKLTEVQSFSETQTEMYVSAQPGGTSALRARGHTGRASFSLMRVRTLERKLEAKMIKEESDYHDLESVVQRVEQNLELMTKRAVKAENHVVKLKQEVSLLQAQVSNFQRENEALRCGQGASLTVVKQNTDVALQNLRLVMNNAHTSIKQLVSGAETLNLVAEILKSIDRISEHGVLAPTDSPCNEDSDATGPLISEEERWAEASNDEDDAKEKALPEDPETCLQLNMVYQEVIQEKLAELSLLLAQNREQQEELAWDLAGSKGPRVKDGRSLPPNTYIGHFMKPYFKDRVTGVGPPANEDTREKAAQGIKAFEELLVTKWKSWEKTLLRKSVVSGRLQRLLQPKLLNAVCMRGPGALSAALLCRRLEYLRQKQSRVSGEVERQVLEKQAQEAEREVQEINQLPEDALLGDRLDSHDWEKIANVNFEGGRGAEEIRKFWQNCEHPSINKQEWGAQEVEQLRALAARHGCLDWQRIAEELGTHRSAFQCLQKYQQHSPALKRREWTEAEDRMLSQLVQEMRVGSHIPYRRIVYYMEGRDSMQLIYRWTKSLDPGLKKGSWAPEEDAKLLQAVAKYGEQGWFKIREEVPGRSDAQCRDRYLRRLHFSLKKGRWNPKEEEKLLELIEKHGAGHWAKIAAELPHRTGSQCLSKWKVMVRVSAGRAGSLVPKPASSGRPGRAGACSAASSVPSPQKQSRRRRRRRRPLRSVRWSSSSGDSSGDGGGGSGDNSGDSEDSEPEATPEAQEDGQTLPPAQRPVPDVGLWVPARPSAHQPWRAGAGAWPGHPAPGAKISQGGLREAGATALAAAGEACRAQTLPEAPGADPRAGASAHSADTRPPGAEDSTGEVGPETPAQAWRGRPRVWQAPGTQGQAACALCPRRPGLRGRRAPAPLALEPPAVAAGCGQEAHLPSPPQKRRPCLPGCPPGACPGGGSVAGPCGQQPRRGHALQNRLLDRQLLTAVSPWVRDSVLPRPPPRPLRAHTRADGVREQLQDAHLASTPVFALFIQIDTAGCMEVVSERREPPRPQQVRRPGSRRRPAVPLQLQVGFGLLGAPGVGWGQQPGRPCGTGPAPAHSVTVSRAHGARRQTGLCDAWLDATASPEAPAPPCHGAPAAPLGAALPGSPGPERPCGSVLPERPAREAGQRSISHRGGGPPQACRAAAPPAQTPLPAPGGPRPKPKTVSELLREKRLREARARRAIQGPAVLPAPLLLSAPLLLRPTAPAAAGPSAAARGERPSVLPAFTLAPAGCRKQGLPELLPALPAASSPAPSPARLPGLTPALDVREGVPHAVAGTPLSVTWVLAAQGPLPVPAVLGLPGPAAPSAPKALVVALSPGLTETQADQGRQLPGPSLPGQPLATRDTGSHLAPSTGLSALLASSSRSPAEADTDTDCAPGGPSCPGGIGAPAAPRMSSQAARLPEHPPTQAPCSSEGPPGCSSSPGSGPGEAAGAPQEPLGPERLPPAQPGPEKGALDLGLLSRESEASVRDWLRAQRGVCVPPLGRRLPYQPPALCSLRALAGLLLQKKALEGRAGSLAPGGAAGTPPAAPGWVRAQLQESPAYLQLKARFLAAFALPALLATLPPRGVPTTLSATPRVASESEDEGPERSASPAPAQVGGRPRGFALRKSPSQARGGASAPWGPCA</sequence>
<dbReference type="SUPFAM" id="SSF46689">
    <property type="entry name" value="Homeodomain-like"/>
    <property type="match status" value="3"/>
</dbReference>
<feature type="compositionally biased region" description="Gly residues" evidence="11">
    <location>
        <begin position="1"/>
        <end position="14"/>
    </location>
</feature>
<feature type="region of interest" description="Disordered" evidence="11">
    <location>
        <begin position="148"/>
        <end position="170"/>
    </location>
</feature>
<dbReference type="PANTHER" id="PTHR46621">
    <property type="entry name" value="SNRNA-ACTIVATING PROTEIN COMPLEX SUBUNIT 4"/>
    <property type="match status" value="1"/>
</dbReference>
<feature type="region of interest" description="Disordered" evidence="11">
    <location>
        <begin position="1750"/>
        <end position="1882"/>
    </location>
</feature>
<evidence type="ECO:0000256" key="1">
    <source>
        <dbReference type="ARBA" id="ARBA00022553"/>
    </source>
</evidence>
<dbReference type="FunFam" id="1.10.10.60:FF:000314">
    <property type="entry name" value="Small nuclear RNA-activating complex, polypeptide 4"/>
    <property type="match status" value="1"/>
</dbReference>
<dbReference type="FunFam" id="1.10.10.60:FF:000321">
    <property type="entry name" value="Small nuclear RNA-activating complex, polypeptide 4"/>
    <property type="match status" value="1"/>
</dbReference>
<dbReference type="EMBL" id="JAGFMF010011628">
    <property type="protein sequence ID" value="KAG8518662.1"/>
    <property type="molecule type" value="Genomic_DNA"/>
</dbReference>
<feature type="domain" description="Myb-like" evidence="12">
    <location>
        <begin position="855"/>
        <end position="907"/>
    </location>
</feature>
<dbReference type="GO" id="GO:0042796">
    <property type="term" value="P:snRNA transcription by RNA polymerase III"/>
    <property type="evidence" value="ECO:0007669"/>
    <property type="project" value="TreeGrafter"/>
</dbReference>
<feature type="domain" description="SANT" evidence="13">
    <location>
        <begin position="1017"/>
        <end position="1066"/>
    </location>
</feature>
<feature type="compositionally biased region" description="Low complexity" evidence="11">
    <location>
        <begin position="1182"/>
        <end position="1202"/>
    </location>
</feature>
<evidence type="ECO:0000256" key="10">
    <source>
        <dbReference type="SAM" id="Coils"/>
    </source>
</evidence>